<accession>A0A059ANR7</accession>
<dbReference type="OrthoDB" id="1701699at2759"/>
<keyword evidence="1" id="KW-0175">Coiled coil</keyword>
<dbReference type="GO" id="GO:0048367">
    <property type="term" value="P:shoot system development"/>
    <property type="evidence" value="ECO:0007669"/>
    <property type="project" value="InterPro"/>
</dbReference>
<dbReference type="InParanoid" id="A0A059ANR7"/>
<name>A0A059ANR7_EUCGR</name>
<evidence type="ECO:0000256" key="2">
    <source>
        <dbReference type="SAM" id="MobiDB-lite"/>
    </source>
</evidence>
<dbReference type="Pfam" id="PF03087">
    <property type="entry name" value="BPS1"/>
    <property type="match status" value="1"/>
</dbReference>
<evidence type="ECO:0000256" key="1">
    <source>
        <dbReference type="SAM" id="Coils"/>
    </source>
</evidence>
<reference evidence="3" key="1">
    <citation type="submission" date="2013-07" db="EMBL/GenBank/DDBJ databases">
        <title>The genome of Eucalyptus grandis.</title>
        <authorList>
            <person name="Schmutz J."/>
            <person name="Hayes R."/>
            <person name="Myburg A."/>
            <person name="Tuskan G."/>
            <person name="Grattapaglia D."/>
            <person name="Rokhsar D.S."/>
        </authorList>
    </citation>
    <scope>NUCLEOTIDE SEQUENCE</scope>
    <source>
        <tissue evidence="3">Leaf extractions</tissue>
    </source>
</reference>
<evidence type="ECO:0000313" key="3">
    <source>
        <dbReference type="EMBL" id="KCW55637.1"/>
    </source>
</evidence>
<gene>
    <name evidence="3" type="ORF">EUGRSUZ_I01501</name>
</gene>
<dbReference type="STRING" id="71139.A0A059ANR7"/>
<organism evidence="3">
    <name type="scientific">Eucalyptus grandis</name>
    <name type="common">Flooded gum</name>
    <dbReference type="NCBI Taxonomy" id="71139"/>
    <lineage>
        <taxon>Eukaryota</taxon>
        <taxon>Viridiplantae</taxon>
        <taxon>Streptophyta</taxon>
        <taxon>Embryophyta</taxon>
        <taxon>Tracheophyta</taxon>
        <taxon>Spermatophyta</taxon>
        <taxon>Magnoliopsida</taxon>
        <taxon>eudicotyledons</taxon>
        <taxon>Gunneridae</taxon>
        <taxon>Pentapetalae</taxon>
        <taxon>rosids</taxon>
        <taxon>malvids</taxon>
        <taxon>Myrtales</taxon>
        <taxon>Myrtaceae</taxon>
        <taxon>Myrtoideae</taxon>
        <taxon>Eucalypteae</taxon>
        <taxon>Eucalyptus</taxon>
    </lineage>
</organism>
<proteinExistence type="predicted"/>
<dbReference type="eggNOG" id="ENOG502QUY1">
    <property type="taxonomic scope" value="Eukaryota"/>
</dbReference>
<feature type="coiled-coil region" evidence="1">
    <location>
        <begin position="242"/>
        <end position="276"/>
    </location>
</feature>
<dbReference type="GO" id="GO:0048364">
    <property type="term" value="P:root development"/>
    <property type="evidence" value="ECO:0007669"/>
    <property type="project" value="InterPro"/>
</dbReference>
<dbReference type="KEGG" id="egr:104420593"/>
<dbReference type="InterPro" id="IPR004320">
    <property type="entry name" value="BPS1_pln"/>
</dbReference>
<dbReference type="AlphaFoldDB" id="A0A059ANR7"/>
<dbReference type="PANTHER" id="PTHR33070:SF7">
    <property type="entry name" value="RX N-TERMINAL DOMAIN-CONTAINING PROTEIN"/>
    <property type="match status" value="1"/>
</dbReference>
<sequence length="283" mass="31195">MASPANPKSHFHARSVSLPSKPNPLIPQAEDHLRRIRSSEPAATCSISSVSGMISGLVDFYNSIDDLLLLPHTQQALVQEGCDEVLERSLGLLDICSTSKDVVAQTKETVQVLQSALRRRRGDGMALRNKVEAYMASRKKAKKTIQNCLKVLKIKSTISSADQSCVTMVSMLREADGVALKTINSLLTLVHGKSSRSFFSKLMHSNRVAAHEIASNSELEIVDTAVDTLLSHKSGKASNIETEHVQKALAELESHIQDLEEEMDHLIRRMIKTRVSLLNILNH</sequence>
<dbReference type="EMBL" id="KK198761">
    <property type="protein sequence ID" value="KCW55637.1"/>
    <property type="molecule type" value="Genomic_DNA"/>
</dbReference>
<dbReference type="OMA" id="AHECAGA"/>
<protein>
    <submittedName>
        <fullName evidence="3">Uncharacterized protein</fullName>
    </submittedName>
</protein>
<dbReference type="PANTHER" id="PTHR33070">
    <property type="entry name" value="OS06G0725500 PROTEIN"/>
    <property type="match status" value="1"/>
</dbReference>
<dbReference type="Gramene" id="KCW55637">
    <property type="protein sequence ID" value="KCW55637"/>
    <property type="gene ID" value="EUGRSUZ_I01501"/>
</dbReference>
<feature type="region of interest" description="Disordered" evidence="2">
    <location>
        <begin position="1"/>
        <end position="26"/>
    </location>
</feature>